<reference evidence="1 2" key="1">
    <citation type="submission" date="2019-10" db="EMBL/GenBank/DDBJ databases">
        <authorList>
            <person name="Aull H.A."/>
            <person name="Lauer M.J."/>
            <person name="Garlena R.A."/>
            <person name="Russell D.A."/>
            <person name="Pope W.H."/>
            <person name="Jacobs-Sera D."/>
            <person name="Hatfull G.F."/>
        </authorList>
    </citation>
    <scope>NUCLEOTIDE SEQUENCE [LARGE SCALE GENOMIC DNA]</scope>
</reference>
<dbReference type="RefSeq" id="YP_010752040.1">
    <property type="nucleotide sequence ID" value="NC_073376.1"/>
</dbReference>
<evidence type="ECO:0000313" key="1">
    <source>
        <dbReference type="EMBL" id="QGJ96964.1"/>
    </source>
</evidence>
<evidence type="ECO:0000313" key="2">
    <source>
        <dbReference type="Proteomes" id="UP000424425"/>
    </source>
</evidence>
<sequence length="61" mass="6549">MDEALASLLDGYTLYASDDIAKSDLELVHDICETVLCDAEATDTLSTLVSVAMNHERECAG</sequence>
<dbReference type="KEGG" id="vg:80005716"/>
<keyword evidence="2" id="KW-1185">Reference proteome</keyword>
<proteinExistence type="predicted"/>
<gene>
    <name evidence="1" type="primary">12</name>
    <name evidence="1" type="ORF">PBI_TEAMOCIL_12</name>
</gene>
<organism evidence="1 2">
    <name type="scientific">Microbacterium phage Teamocil</name>
    <dbReference type="NCBI Taxonomy" id="2656554"/>
    <lineage>
        <taxon>Viruses</taxon>
        <taxon>Duplodnaviria</taxon>
        <taxon>Heunggongvirae</taxon>
        <taxon>Uroviricota</taxon>
        <taxon>Caudoviricetes</taxon>
        <taxon>Hodgkinviridae</taxon>
        <taxon>Metamorphoovirus</taxon>
        <taxon>Metamorphoovirus teamocil</taxon>
    </lineage>
</organism>
<dbReference type="Proteomes" id="UP000424425">
    <property type="component" value="Segment"/>
</dbReference>
<name>A0A649VXL9_9CAUD</name>
<dbReference type="EMBL" id="MN586059">
    <property type="protein sequence ID" value="QGJ96964.1"/>
    <property type="molecule type" value="Genomic_DNA"/>
</dbReference>
<dbReference type="GeneID" id="80005716"/>
<protein>
    <submittedName>
        <fullName evidence="1">Uncharacterized protein</fullName>
    </submittedName>
</protein>
<accession>A0A649VXL9</accession>